<name>A0A834GN78_RHOSS</name>
<dbReference type="SUPFAM" id="SSF57667">
    <property type="entry name" value="beta-beta-alpha zinc fingers"/>
    <property type="match status" value="2"/>
</dbReference>
<feature type="domain" description="C2H2-type" evidence="2">
    <location>
        <begin position="402"/>
        <end position="424"/>
    </location>
</feature>
<keyword evidence="1" id="KW-0479">Metal-binding</keyword>
<organism evidence="3 4">
    <name type="scientific">Rhododendron simsii</name>
    <name type="common">Sims's rhododendron</name>
    <dbReference type="NCBI Taxonomy" id="118357"/>
    <lineage>
        <taxon>Eukaryota</taxon>
        <taxon>Viridiplantae</taxon>
        <taxon>Streptophyta</taxon>
        <taxon>Embryophyta</taxon>
        <taxon>Tracheophyta</taxon>
        <taxon>Spermatophyta</taxon>
        <taxon>Magnoliopsida</taxon>
        <taxon>eudicotyledons</taxon>
        <taxon>Gunneridae</taxon>
        <taxon>Pentapetalae</taxon>
        <taxon>asterids</taxon>
        <taxon>Ericales</taxon>
        <taxon>Ericaceae</taxon>
        <taxon>Ericoideae</taxon>
        <taxon>Rhodoreae</taxon>
        <taxon>Rhododendron</taxon>
    </lineage>
</organism>
<feature type="domain" description="C2H2-type" evidence="2">
    <location>
        <begin position="79"/>
        <end position="106"/>
    </location>
</feature>
<dbReference type="OrthoDB" id="6077919at2759"/>
<proteinExistence type="predicted"/>
<reference evidence="3" key="1">
    <citation type="submission" date="2019-11" db="EMBL/GenBank/DDBJ databases">
        <authorList>
            <person name="Liu Y."/>
            <person name="Hou J."/>
            <person name="Li T.-Q."/>
            <person name="Guan C.-H."/>
            <person name="Wu X."/>
            <person name="Wu H.-Z."/>
            <person name="Ling F."/>
            <person name="Zhang R."/>
            <person name="Shi X.-G."/>
            <person name="Ren J.-P."/>
            <person name="Chen E.-F."/>
            <person name="Sun J.-M."/>
        </authorList>
    </citation>
    <scope>NUCLEOTIDE SEQUENCE</scope>
    <source>
        <strain evidence="3">Adult_tree_wgs_1</strain>
        <tissue evidence="3">Leaves</tissue>
    </source>
</reference>
<evidence type="ECO:0000313" key="4">
    <source>
        <dbReference type="Proteomes" id="UP000626092"/>
    </source>
</evidence>
<dbReference type="PROSITE" id="PS00028">
    <property type="entry name" value="ZINC_FINGER_C2H2_1"/>
    <property type="match status" value="5"/>
</dbReference>
<dbReference type="PANTHER" id="PTHR46869:SF6">
    <property type="entry name" value="C2H2-TYPE DOMAIN-CONTAINING PROTEIN"/>
    <property type="match status" value="1"/>
</dbReference>
<evidence type="ECO:0000256" key="1">
    <source>
        <dbReference type="PROSITE-ProRule" id="PRU00042"/>
    </source>
</evidence>
<dbReference type="Gene3D" id="3.30.160.60">
    <property type="entry name" value="Classic Zinc Finger"/>
    <property type="match status" value="2"/>
</dbReference>
<evidence type="ECO:0000313" key="3">
    <source>
        <dbReference type="EMBL" id="KAF7135635.1"/>
    </source>
</evidence>
<protein>
    <recommendedName>
        <fullName evidence="2">C2H2-type domain-containing protein</fullName>
    </recommendedName>
</protein>
<dbReference type="InterPro" id="IPR036236">
    <property type="entry name" value="Znf_C2H2_sf"/>
</dbReference>
<sequence>MEEEDQEQKLHVCKICSKSCFNGCSLGGHMRCHLPTTSAKKHEDHNETRRAMEWTDDIDNSYGLRENPKKTWRISDAKNQCRECGKEFKTMRALSGHMRCHSIKEKEWPCKQCGRGFGSMRALFGHMRHHTKRLPEKQSEYENLCPVRRKRSKLRYKVSANLSLTNSNPNASCLDVSEVDELEEAALSLIMLSRGVANLAELNSVFESSENDKSGICKDSSRGGKLECDFDDENWKGKKKLRGRLDSCVSGSWNSLCEKKESELGEKKADLGLFSIDGLSEFGEMDSEFSIENDKADLGFSTDGSQKSDEFKKFELDEESGIELFDGEVEDGNVPTEVVLVKDLVGEVGFLDQDDSEMMKSNSSKEATFDDQEDPEFGVSVCDKINEGVASFSGIFEKKPEYKCRTCNRVFPSYRALGGHRSGHRTTSCSPVVKIGCHESSVESITLLLNNSDPNSDLEKLESTENVVEEVEFHELKKGKDHGCPICFKVFPSGQALGGHKRAHYVGFSENTTAKETASAMEEEVSELRIVCDLNLPVLGLENEVDIDVGFKPWWLGSDREREPLLISN</sequence>
<dbReference type="Pfam" id="PF13912">
    <property type="entry name" value="zf-C2H2_6"/>
    <property type="match status" value="4"/>
</dbReference>
<dbReference type="AlphaFoldDB" id="A0A834GN78"/>
<keyword evidence="4" id="KW-1185">Reference proteome</keyword>
<evidence type="ECO:0000259" key="2">
    <source>
        <dbReference type="PROSITE" id="PS50157"/>
    </source>
</evidence>
<dbReference type="PROSITE" id="PS50157">
    <property type="entry name" value="ZINC_FINGER_C2H2_2"/>
    <property type="match status" value="3"/>
</dbReference>
<dbReference type="EMBL" id="WJXA01000008">
    <property type="protein sequence ID" value="KAF7135635.1"/>
    <property type="molecule type" value="Genomic_DNA"/>
</dbReference>
<comment type="caution">
    <text evidence="3">The sequence shown here is derived from an EMBL/GenBank/DDBJ whole genome shotgun (WGS) entry which is preliminary data.</text>
</comment>
<dbReference type="SMART" id="SM00355">
    <property type="entry name" value="ZnF_C2H2"/>
    <property type="match status" value="5"/>
</dbReference>
<dbReference type="GO" id="GO:0008270">
    <property type="term" value="F:zinc ion binding"/>
    <property type="evidence" value="ECO:0007669"/>
    <property type="project" value="UniProtKB-KW"/>
</dbReference>
<feature type="domain" description="C2H2-type" evidence="2">
    <location>
        <begin position="108"/>
        <end position="135"/>
    </location>
</feature>
<gene>
    <name evidence="3" type="ORF">RHSIM_Rhsim08G0074300</name>
</gene>
<dbReference type="PANTHER" id="PTHR46869">
    <property type="entry name" value="C2H2-LIKE ZINC FINGER PROTEIN"/>
    <property type="match status" value="1"/>
</dbReference>
<dbReference type="Proteomes" id="UP000626092">
    <property type="component" value="Unassembled WGS sequence"/>
</dbReference>
<accession>A0A834GN78</accession>
<keyword evidence="1" id="KW-0863">Zinc-finger</keyword>
<keyword evidence="1" id="KW-0862">Zinc</keyword>
<dbReference type="InterPro" id="IPR013087">
    <property type="entry name" value="Znf_C2H2_type"/>
</dbReference>